<sequence>MPLIANKIIIRGQEQKTPDQKKEEQKVVTNEKYHVIKDGELVHKYNKKSDYLKDMTDFK</sequence>
<protein>
    <submittedName>
        <fullName evidence="1">Uncharacterized protein</fullName>
    </submittedName>
</protein>
<name>A0A6J5NYY3_9CAUD</name>
<organism evidence="1">
    <name type="scientific">uncultured Caudovirales phage</name>
    <dbReference type="NCBI Taxonomy" id="2100421"/>
    <lineage>
        <taxon>Viruses</taxon>
        <taxon>Duplodnaviria</taxon>
        <taxon>Heunggongvirae</taxon>
        <taxon>Uroviricota</taxon>
        <taxon>Caudoviricetes</taxon>
        <taxon>Peduoviridae</taxon>
        <taxon>Maltschvirus</taxon>
        <taxon>Maltschvirus maltsch</taxon>
    </lineage>
</organism>
<accession>A0A6J5NYY3</accession>
<reference evidence="1" key="1">
    <citation type="submission" date="2020-04" db="EMBL/GenBank/DDBJ databases">
        <authorList>
            <person name="Chiriac C."/>
            <person name="Salcher M."/>
            <person name="Ghai R."/>
            <person name="Kavagutti S V."/>
        </authorList>
    </citation>
    <scope>NUCLEOTIDE SEQUENCE</scope>
</reference>
<dbReference type="EMBL" id="LR796734">
    <property type="protein sequence ID" value="CAB4162268.1"/>
    <property type="molecule type" value="Genomic_DNA"/>
</dbReference>
<proteinExistence type="predicted"/>
<evidence type="ECO:0000313" key="1">
    <source>
        <dbReference type="EMBL" id="CAB4162268.1"/>
    </source>
</evidence>
<gene>
    <name evidence="1" type="ORF">UFOVP787_25</name>
</gene>